<reference evidence="3" key="1">
    <citation type="submission" date="2025-08" db="UniProtKB">
        <authorList>
            <consortium name="Ensembl"/>
        </authorList>
    </citation>
    <scope>IDENTIFICATION</scope>
</reference>
<dbReference type="PANTHER" id="PTHR11039:SF48">
    <property type="entry name" value="NEBULETTE"/>
    <property type="match status" value="1"/>
</dbReference>
<evidence type="ECO:0000313" key="3">
    <source>
        <dbReference type="Ensembl" id="ENSOKIP00005007810.1"/>
    </source>
</evidence>
<dbReference type="PROSITE" id="PS51216">
    <property type="entry name" value="NEBULIN"/>
    <property type="match status" value="4"/>
</dbReference>
<evidence type="ECO:0008006" key="5">
    <source>
        <dbReference type="Google" id="ProtNLM"/>
    </source>
</evidence>
<dbReference type="GO" id="GO:0051015">
    <property type="term" value="F:actin filament binding"/>
    <property type="evidence" value="ECO:0007669"/>
    <property type="project" value="InterPro"/>
</dbReference>
<evidence type="ECO:0000313" key="4">
    <source>
        <dbReference type="Proteomes" id="UP000694557"/>
    </source>
</evidence>
<protein>
    <recommendedName>
        <fullName evidence="5">Nebulette</fullName>
    </recommendedName>
</protein>
<organism evidence="3 4">
    <name type="scientific">Oncorhynchus kisutch</name>
    <name type="common">Coho salmon</name>
    <name type="synonym">Salmo kisutch</name>
    <dbReference type="NCBI Taxonomy" id="8019"/>
    <lineage>
        <taxon>Eukaryota</taxon>
        <taxon>Metazoa</taxon>
        <taxon>Chordata</taxon>
        <taxon>Craniata</taxon>
        <taxon>Vertebrata</taxon>
        <taxon>Euteleostomi</taxon>
        <taxon>Actinopterygii</taxon>
        <taxon>Neopterygii</taxon>
        <taxon>Teleostei</taxon>
        <taxon>Protacanthopterygii</taxon>
        <taxon>Salmoniformes</taxon>
        <taxon>Salmonidae</taxon>
        <taxon>Salmoninae</taxon>
        <taxon>Oncorhynchus</taxon>
    </lineage>
</organism>
<dbReference type="InterPro" id="IPR055297">
    <property type="entry name" value="NEBU/NEBL"/>
</dbReference>
<dbReference type="AlphaFoldDB" id="A0A8C7CL84"/>
<dbReference type="Proteomes" id="UP000694557">
    <property type="component" value="Unassembled WGS sequence"/>
</dbReference>
<dbReference type="PANTHER" id="PTHR11039">
    <property type="entry name" value="NEBULIN"/>
    <property type="match status" value="1"/>
</dbReference>
<keyword evidence="4" id="KW-1185">Reference proteome</keyword>
<gene>
    <name evidence="3" type="primary">LOC109899286</name>
</gene>
<name>A0A8C7CL84_ONCKI</name>
<proteinExistence type="predicted"/>
<reference evidence="3" key="2">
    <citation type="submission" date="2025-09" db="UniProtKB">
        <authorList>
            <consortium name="Ensembl"/>
        </authorList>
    </citation>
    <scope>IDENTIFICATION</scope>
</reference>
<dbReference type="GO" id="GO:0071691">
    <property type="term" value="P:cardiac muscle thin filament assembly"/>
    <property type="evidence" value="ECO:0007669"/>
    <property type="project" value="TreeGrafter"/>
</dbReference>
<dbReference type="Ensembl" id="ENSOKIT00005008313.1">
    <property type="protein sequence ID" value="ENSOKIP00005007810.1"/>
    <property type="gene ID" value="ENSOKIG00005003516.1"/>
</dbReference>
<sequence length="470" mass="54004">MIRRDRPNFNPIEHLWDELERRKGVSSSLYSTLPETMETQHAKEASQLQSEKLYKEKYNAEKGLSTYTTMETLPEVSHAMEVNKQQSEVITHNAIPLIQTVHYKEKFEREFKGQKPQYNPSNCVSFKHTQAAHALTSQVKYKINQNQVIEGSMDLPNLLQLKHALHASKLQSNIEYKKKYEQSKGHYHIALDTAEQLHHRENAVLHSQVKYKEEYERNKGKSQMEFVDTQSYRVSKEAQKMQSEEYDDHIRGKALVDVDLTPGYLTARHASNVLSEKEYRKDLENDIMGKGMEISGDVLEMQRAKKATELTSQASYKQTAQLRESSYGTVTDTPELLHAAYMKDVYTLYVALMNGTCALMECQSLGFMQKKYKDEAEKLKGSYGFDTPEMERVKNNQRNISSVKYREGVGSGTAVMETLDTERVRRNQENISSVKYKKQLQATSVGVTPELERVRQNQENISSASHIGCT</sequence>
<dbReference type="InterPro" id="IPR000900">
    <property type="entry name" value="Nebulin_repeat"/>
</dbReference>
<dbReference type="GeneTree" id="ENSGT00940000156390"/>
<dbReference type="SMART" id="SM00227">
    <property type="entry name" value="NEBU"/>
    <property type="match status" value="9"/>
</dbReference>
<evidence type="ECO:0000256" key="1">
    <source>
        <dbReference type="ARBA" id="ARBA00022737"/>
    </source>
</evidence>
<keyword evidence="2" id="KW-0009">Actin-binding</keyword>
<keyword evidence="1" id="KW-0677">Repeat</keyword>
<dbReference type="Pfam" id="PF00880">
    <property type="entry name" value="Nebulin"/>
    <property type="match status" value="5"/>
</dbReference>
<evidence type="ECO:0000256" key="2">
    <source>
        <dbReference type="ARBA" id="ARBA00023203"/>
    </source>
</evidence>
<accession>A0A8C7CL84</accession>
<dbReference type="GO" id="GO:0030018">
    <property type="term" value="C:Z disc"/>
    <property type="evidence" value="ECO:0007669"/>
    <property type="project" value="InterPro"/>
</dbReference>